<protein>
    <submittedName>
        <fullName evidence="1">Uncharacterized protein</fullName>
    </submittedName>
</protein>
<sequence>MIKSISLSFLTIFLLASCSSDDDNSAAVENLEVPATYTFERNGESTVSYSGQTTRITMAKALAGQMMDETSSEEQLLNMLNNENNPFTEEELNTSSKNIKSKLAASAEYFSTNTVESNAYKQDFENFLINQANEVYPNWNTLAEAGIAGQVIDGSKTRYISGKGLEYNQAYLKGLMGALLSDQMLNNYLSSLVLDEGDNKANNDAEIVEEGKNYTTMEHKWDEAYGYLYGDASVPTANPMASIEDNEDKFLFNYIRQVDADDDFTGIAQETFDAFKKGRAAIVAGKYDIRDEQIAIIQENISMIFAVRAIHYLQSGKVAIQEENVTGAFHALSEAYGFLYSIRFSHNPANDQPYLSASDVNAYLADLMEDNGFWSVTPEKLDEISEAIASAYSISVSQID</sequence>
<evidence type="ECO:0000313" key="1">
    <source>
        <dbReference type="EMBL" id="VVV01374.1"/>
    </source>
</evidence>
<dbReference type="Proteomes" id="UP000356253">
    <property type="component" value="Unassembled WGS sequence"/>
</dbReference>
<reference evidence="1" key="1">
    <citation type="submission" date="2019-09" db="EMBL/GenBank/DDBJ databases">
        <authorList>
            <person name="Rodrigo-Torres L."/>
            <person name="Arahal R. D."/>
            <person name="Lucena T."/>
        </authorList>
    </citation>
    <scope>NUCLEOTIDE SEQUENCE</scope>
    <source>
        <strain evidence="1">ISS653</strain>
    </source>
</reference>
<keyword evidence="2" id="KW-1185">Reference proteome</keyword>
<organism evidence="1 2">
    <name type="scientific">Mesonia oceanica</name>
    <dbReference type="NCBI Taxonomy" id="2687242"/>
    <lineage>
        <taxon>Bacteria</taxon>
        <taxon>Pseudomonadati</taxon>
        <taxon>Bacteroidota</taxon>
        <taxon>Flavobacteriia</taxon>
        <taxon>Flavobacteriales</taxon>
        <taxon>Flavobacteriaceae</taxon>
        <taxon>Mesonia</taxon>
    </lineage>
</organism>
<dbReference type="EMBL" id="CABVMM010000010">
    <property type="protein sequence ID" value="VVV01374.1"/>
    <property type="molecule type" value="Genomic_DNA"/>
</dbReference>
<comment type="caution">
    <text evidence="1">The sequence shown here is derived from an EMBL/GenBank/DDBJ whole genome shotgun (WGS) entry which is preliminary data.</text>
</comment>
<gene>
    <name evidence="1" type="ORF">FVB9532_02664</name>
</gene>
<proteinExistence type="predicted"/>
<evidence type="ECO:0000313" key="2">
    <source>
        <dbReference type="Proteomes" id="UP000356253"/>
    </source>
</evidence>
<accession>A0AC61YAE7</accession>
<name>A0AC61YAE7_9FLAO</name>